<dbReference type="SUPFAM" id="SSF50249">
    <property type="entry name" value="Nucleic acid-binding proteins"/>
    <property type="match status" value="1"/>
</dbReference>
<dbReference type="InterPro" id="IPR003717">
    <property type="entry name" value="RecO"/>
</dbReference>
<evidence type="ECO:0000313" key="5">
    <source>
        <dbReference type="EMBL" id="PIR82707.1"/>
    </source>
</evidence>
<feature type="domain" description="DNA replication/recombination mediator RecO N-terminal" evidence="4">
    <location>
        <begin position="4"/>
        <end position="67"/>
    </location>
</feature>
<dbReference type="PANTHER" id="PTHR33991:SF1">
    <property type="entry name" value="DNA REPAIR PROTEIN RECO"/>
    <property type="match status" value="1"/>
</dbReference>
<dbReference type="InterPro" id="IPR022572">
    <property type="entry name" value="DNA_rep/recomb_RecO_N"/>
</dbReference>
<dbReference type="EMBL" id="PFBM01000007">
    <property type="protein sequence ID" value="PIR82707.1"/>
    <property type="molecule type" value="Genomic_DNA"/>
</dbReference>
<protein>
    <recommendedName>
        <fullName evidence="4">DNA replication/recombination mediator RecO N-terminal domain-containing protein</fullName>
    </recommendedName>
</protein>
<dbReference type="Proteomes" id="UP000231379">
    <property type="component" value="Unassembled WGS sequence"/>
</dbReference>
<dbReference type="GO" id="GO:0006302">
    <property type="term" value="P:double-strand break repair"/>
    <property type="evidence" value="ECO:0007669"/>
    <property type="project" value="TreeGrafter"/>
</dbReference>
<dbReference type="AlphaFoldDB" id="A0A2H0U8H6"/>
<organism evidence="5 6">
    <name type="scientific">Candidatus Kaiserbacteria bacterium CG10_big_fil_rev_8_21_14_0_10_59_10</name>
    <dbReference type="NCBI Taxonomy" id="1974612"/>
    <lineage>
        <taxon>Bacteria</taxon>
        <taxon>Candidatus Kaiseribacteriota</taxon>
    </lineage>
</organism>
<evidence type="ECO:0000256" key="1">
    <source>
        <dbReference type="ARBA" id="ARBA00022763"/>
    </source>
</evidence>
<comment type="caution">
    <text evidence="5">The sequence shown here is derived from an EMBL/GenBank/DDBJ whole genome shotgun (WGS) entry which is preliminary data.</text>
</comment>
<keyword evidence="1" id="KW-0227">DNA damage</keyword>
<proteinExistence type="predicted"/>
<keyword evidence="3" id="KW-0234">DNA repair</keyword>
<dbReference type="GO" id="GO:0006310">
    <property type="term" value="P:DNA recombination"/>
    <property type="evidence" value="ECO:0007669"/>
    <property type="project" value="UniProtKB-KW"/>
</dbReference>
<evidence type="ECO:0000256" key="3">
    <source>
        <dbReference type="ARBA" id="ARBA00023204"/>
    </source>
</evidence>
<sequence>MYAKYHTDALVLATRERGEADKECTLYTADFGLVRARAAAVRLERSRMRAALQLFSHAHVSLVRGKRGWRAAGALALSTAPAEHALGLAAFTRIALLVERLVRGEERNEYIYRTLAEARTSLFATYGEDHAVIELLCVARILYGLGYLSPEALGSLLFTHTGFASENIVEARALRKQLLATVNGAMAETHL</sequence>
<dbReference type="InterPro" id="IPR012340">
    <property type="entry name" value="NA-bd_OB-fold"/>
</dbReference>
<keyword evidence="2" id="KW-0233">DNA recombination</keyword>
<evidence type="ECO:0000259" key="4">
    <source>
        <dbReference type="Pfam" id="PF11967"/>
    </source>
</evidence>
<dbReference type="GO" id="GO:0043590">
    <property type="term" value="C:bacterial nucleoid"/>
    <property type="evidence" value="ECO:0007669"/>
    <property type="project" value="TreeGrafter"/>
</dbReference>
<evidence type="ECO:0000313" key="6">
    <source>
        <dbReference type="Proteomes" id="UP000231379"/>
    </source>
</evidence>
<gene>
    <name evidence="5" type="ORF">COU20_00815</name>
</gene>
<reference evidence="6" key="1">
    <citation type="submission" date="2017-09" db="EMBL/GenBank/DDBJ databases">
        <title>Depth-based differentiation of microbial function through sediment-hosted aquifers and enrichment of novel symbionts in the deep terrestrial subsurface.</title>
        <authorList>
            <person name="Probst A.J."/>
            <person name="Ladd B."/>
            <person name="Jarett J.K."/>
            <person name="Geller-Mcgrath D.E."/>
            <person name="Sieber C.M.K."/>
            <person name="Emerson J.B."/>
            <person name="Anantharaman K."/>
            <person name="Thomas B.C."/>
            <person name="Malmstrom R."/>
            <person name="Stieglmeier M."/>
            <person name="Klingl A."/>
            <person name="Woyke T."/>
            <person name="Ryan C.M."/>
            <person name="Banfield J.F."/>
        </authorList>
    </citation>
    <scope>NUCLEOTIDE SEQUENCE [LARGE SCALE GENOMIC DNA]</scope>
</reference>
<accession>A0A2H0U8H6</accession>
<dbReference type="Gene3D" id="2.40.50.140">
    <property type="entry name" value="Nucleic acid-binding proteins"/>
    <property type="match status" value="1"/>
</dbReference>
<dbReference type="Pfam" id="PF11967">
    <property type="entry name" value="RecO_N"/>
    <property type="match status" value="1"/>
</dbReference>
<name>A0A2H0U8H6_9BACT</name>
<evidence type="ECO:0000256" key="2">
    <source>
        <dbReference type="ARBA" id="ARBA00023172"/>
    </source>
</evidence>
<dbReference type="PANTHER" id="PTHR33991">
    <property type="entry name" value="DNA REPAIR PROTEIN RECO"/>
    <property type="match status" value="1"/>
</dbReference>